<dbReference type="PROSITE" id="PS51257">
    <property type="entry name" value="PROKAR_LIPOPROTEIN"/>
    <property type="match status" value="1"/>
</dbReference>
<feature type="domain" description="POTRA" evidence="10">
    <location>
        <begin position="373"/>
        <end position="447"/>
    </location>
</feature>
<dbReference type="Gene3D" id="2.40.160.50">
    <property type="entry name" value="membrane protein fhac: a member of the omp85/tpsb transporter family"/>
    <property type="match status" value="1"/>
</dbReference>
<dbReference type="PANTHER" id="PTHR12815">
    <property type="entry name" value="SORTING AND ASSEMBLY MACHINERY SAMM50 PROTEIN FAMILY MEMBER"/>
    <property type="match status" value="1"/>
</dbReference>
<keyword evidence="7" id="KW-0998">Cell outer membrane</keyword>
<dbReference type="PROSITE" id="PS51779">
    <property type="entry name" value="POTRA"/>
    <property type="match status" value="2"/>
</dbReference>
<evidence type="ECO:0000256" key="5">
    <source>
        <dbReference type="ARBA" id="ARBA00022737"/>
    </source>
</evidence>
<name>A0A1F5VFP3_9BACT</name>
<evidence type="ECO:0000256" key="9">
    <source>
        <dbReference type="SAM" id="SignalP"/>
    </source>
</evidence>
<dbReference type="STRING" id="1817863.A2Y62_14125"/>
<proteinExistence type="predicted"/>
<dbReference type="PANTHER" id="PTHR12815:SF47">
    <property type="entry name" value="TRANSLOCATION AND ASSEMBLY MODULE SUBUNIT TAMA"/>
    <property type="match status" value="1"/>
</dbReference>
<evidence type="ECO:0000256" key="4">
    <source>
        <dbReference type="ARBA" id="ARBA00022729"/>
    </source>
</evidence>
<dbReference type="Pfam" id="PF07244">
    <property type="entry name" value="POTRA"/>
    <property type="match status" value="5"/>
</dbReference>
<gene>
    <name evidence="11" type="ORF">A2Y62_14125</name>
</gene>
<dbReference type="GO" id="GO:0009279">
    <property type="term" value="C:cell outer membrane"/>
    <property type="evidence" value="ECO:0007669"/>
    <property type="project" value="UniProtKB-UniRule"/>
</dbReference>
<dbReference type="Gene3D" id="3.10.20.310">
    <property type="entry name" value="membrane protein fhac"/>
    <property type="match status" value="5"/>
</dbReference>
<evidence type="ECO:0000259" key="10">
    <source>
        <dbReference type="PROSITE" id="PS51779"/>
    </source>
</evidence>
<comment type="subcellular location">
    <subcellularLocation>
        <location evidence="1">Membrane</location>
    </subcellularLocation>
</comment>
<dbReference type="NCBIfam" id="TIGR03303">
    <property type="entry name" value="OM_YaeT"/>
    <property type="match status" value="1"/>
</dbReference>
<dbReference type="PIRSF" id="PIRSF006076">
    <property type="entry name" value="OM_assembly_OMP85"/>
    <property type="match status" value="1"/>
</dbReference>
<evidence type="ECO:0000256" key="8">
    <source>
        <dbReference type="NCBIfam" id="TIGR03303"/>
    </source>
</evidence>
<dbReference type="InterPro" id="IPR034746">
    <property type="entry name" value="POTRA"/>
</dbReference>
<evidence type="ECO:0000313" key="11">
    <source>
        <dbReference type="EMBL" id="OGF62252.1"/>
    </source>
</evidence>
<sequence length="789" mass="91332">MNIQKIFNNKTSVFLLLLIMIAWTACLAQQDEQTAKIQQIKIEGQKHIALQTYQYYMQCKEGDLYDETRLKADLMKLWKTDLFLDVKMEVEDGTDGKIVIIKVKEKPKIKEISYQGQKKLNISDITKKIEEKKLDLKPDNFYDPFVAKKTENVIRELLEEKGYRLASVTMSVEYLKENYVKVIYKIDEGESLRIGKIEFSANKAYPDKKLRKSMKKLKQHNFLSWITKKDKLDTEKLDEDVENVKEFYYNHGYINIKIGEPKITSYDTKTFFRRKEIKRLIISFPVEEGNQFKFGQITITGNKVLEEKKLIKLATFKEGDIFSRSKIRDFIQDAQELYGEYGYLFASLQPSLDIKETEKIANIEFQVLEDYPQYVRKIEFIDNTYTYDKVLRREMKIQEGDLVKISLLRKSFDRLYRTGFFDNIEPDVQKVENEQSKIDLKVKVQENKRNEIRFGGGYSQLEKFFGTIAFSTRNLFGTGKIFDIYIQNGSRTSMYKAGVTDPYFLGYDYTLGIDLARSRLEYYIFDRQSTGGTILFGFPVYEEVRSLFAYGYEVTNVSNIITEQTADPDLIAFYQLLYGTGTRRTQSRFIPQIYRSTLNNPMDPTDGSNISLAVSFAGGILGGNVNLVKPIFKITQFHPIGRRPTVFAYNFETGYAKGFGGLEVPVYENFFLGGEYSIRGYDIRTIGPIDPNISKVYTIGGDKYLQFNMEYQIPIAGPVKLAAFLDGGNAFAKGERIDFTDLRYSAGAEIRIMAPFFNAPIRFIYAINFNRGPIVVDRTTFRFAIGRTF</sequence>
<keyword evidence="2" id="KW-1134">Transmembrane beta strand</keyword>
<dbReference type="Pfam" id="PF01103">
    <property type="entry name" value="Omp85"/>
    <property type="match status" value="1"/>
</dbReference>
<evidence type="ECO:0000256" key="7">
    <source>
        <dbReference type="ARBA" id="ARBA00023237"/>
    </source>
</evidence>
<dbReference type="InterPro" id="IPR000184">
    <property type="entry name" value="Bac_surfAg_D15"/>
</dbReference>
<comment type="caution">
    <text evidence="11">The sequence shown here is derived from an EMBL/GenBank/DDBJ whole genome shotgun (WGS) entry which is preliminary data.</text>
</comment>
<dbReference type="InterPro" id="IPR010827">
    <property type="entry name" value="BamA/TamA_POTRA"/>
</dbReference>
<dbReference type="InterPro" id="IPR039910">
    <property type="entry name" value="D15-like"/>
</dbReference>
<dbReference type="AlphaFoldDB" id="A0A1F5VFP3"/>
<dbReference type="GO" id="GO:0071709">
    <property type="term" value="P:membrane assembly"/>
    <property type="evidence" value="ECO:0007669"/>
    <property type="project" value="InterPro"/>
</dbReference>
<keyword evidence="4 9" id="KW-0732">Signal</keyword>
<protein>
    <recommendedName>
        <fullName evidence="8">Outer membrane protein assembly factor BamA</fullName>
    </recommendedName>
</protein>
<accession>A0A1F5VFP3</accession>
<dbReference type="EMBL" id="MFGW01000183">
    <property type="protein sequence ID" value="OGF62252.1"/>
    <property type="molecule type" value="Genomic_DNA"/>
</dbReference>
<dbReference type="InterPro" id="IPR023707">
    <property type="entry name" value="OM_assembly_BamA"/>
</dbReference>
<organism evidence="11 12">
    <name type="scientific">Candidatus Fischerbacteria bacterium RBG_13_37_8</name>
    <dbReference type="NCBI Taxonomy" id="1817863"/>
    <lineage>
        <taxon>Bacteria</taxon>
        <taxon>Candidatus Fischeribacteriota</taxon>
    </lineage>
</organism>
<keyword evidence="3" id="KW-0812">Transmembrane</keyword>
<keyword evidence="5" id="KW-0677">Repeat</keyword>
<evidence type="ECO:0000256" key="6">
    <source>
        <dbReference type="ARBA" id="ARBA00023136"/>
    </source>
</evidence>
<evidence type="ECO:0000313" key="12">
    <source>
        <dbReference type="Proteomes" id="UP000178943"/>
    </source>
</evidence>
<feature type="signal peptide" evidence="9">
    <location>
        <begin position="1"/>
        <end position="28"/>
    </location>
</feature>
<evidence type="ECO:0000256" key="1">
    <source>
        <dbReference type="ARBA" id="ARBA00004370"/>
    </source>
</evidence>
<reference evidence="11 12" key="1">
    <citation type="journal article" date="2016" name="Nat. Commun.">
        <title>Thousands of microbial genomes shed light on interconnected biogeochemical processes in an aquifer system.</title>
        <authorList>
            <person name="Anantharaman K."/>
            <person name="Brown C.T."/>
            <person name="Hug L.A."/>
            <person name="Sharon I."/>
            <person name="Castelle C.J."/>
            <person name="Probst A.J."/>
            <person name="Thomas B.C."/>
            <person name="Singh A."/>
            <person name="Wilkins M.J."/>
            <person name="Karaoz U."/>
            <person name="Brodie E.L."/>
            <person name="Williams K.H."/>
            <person name="Hubbard S.S."/>
            <person name="Banfield J.F."/>
        </authorList>
    </citation>
    <scope>NUCLEOTIDE SEQUENCE [LARGE SCALE GENOMIC DNA]</scope>
</reference>
<evidence type="ECO:0000256" key="3">
    <source>
        <dbReference type="ARBA" id="ARBA00022692"/>
    </source>
</evidence>
<feature type="chain" id="PRO_5009521946" description="Outer membrane protein assembly factor BamA" evidence="9">
    <location>
        <begin position="29"/>
        <end position="789"/>
    </location>
</feature>
<feature type="domain" description="POTRA" evidence="10">
    <location>
        <begin position="292"/>
        <end position="370"/>
    </location>
</feature>
<dbReference type="Proteomes" id="UP000178943">
    <property type="component" value="Unassembled WGS sequence"/>
</dbReference>
<keyword evidence="6" id="KW-0472">Membrane</keyword>
<evidence type="ECO:0000256" key="2">
    <source>
        <dbReference type="ARBA" id="ARBA00022452"/>
    </source>
</evidence>